<evidence type="ECO:0000256" key="6">
    <source>
        <dbReference type="PROSITE-ProRule" id="PRU00169"/>
    </source>
</evidence>
<accession>A0A660SJ24</accession>
<evidence type="ECO:0000259" key="9">
    <source>
        <dbReference type="PROSITE" id="PS51755"/>
    </source>
</evidence>
<evidence type="ECO:0000256" key="7">
    <source>
        <dbReference type="PROSITE-ProRule" id="PRU01091"/>
    </source>
</evidence>
<dbReference type="Gene3D" id="6.10.250.690">
    <property type="match status" value="1"/>
</dbReference>
<keyword evidence="5" id="KW-0804">Transcription</keyword>
<dbReference type="Gene3D" id="1.10.10.10">
    <property type="entry name" value="Winged helix-like DNA-binding domain superfamily/Winged helix DNA-binding domain"/>
    <property type="match status" value="1"/>
</dbReference>
<comment type="caution">
    <text evidence="10">The sequence shown here is derived from an EMBL/GenBank/DDBJ whole genome shotgun (WGS) entry which is preliminary data.</text>
</comment>
<dbReference type="PANTHER" id="PTHR48111:SF4">
    <property type="entry name" value="DNA-BINDING DUAL TRANSCRIPTIONAL REGULATOR OMPR"/>
    <property type="match status" value="1"/>
</dbReference>
<dbReference type="CDD" id="cd19937">
    <property type="entry name" value="REC_OmpR_BsPhoP-like"/>
    <property type="match status" value="1"/>
</dbReference>
<dbReference type="GO" id="GO:0032993">
    <property type="term" value="C:protein-DNA complex"/>
    <property type="evidence" value="ECO:0007669"/>
    <property type="project" value="TreeGrafter"/>
</dbReference>
<dbReference type="PROSITE" id="PS51755">
    <property type="entry name" value="OMPR_PHOB"/>
    <property type="match status" value="1"/>
</dbReference>
<dbReference type="GO" id="GO:0006355">
    <property type="term" value="P:regulation of DNA-templated transcription"/>
    <property type="evidence" value="ECO:0007669"/>
    <property type="project" value="InterPro"/>
</dbReference>
<dbReference type="GO" id="GO:0005829">
    <property type="term" value="C:cytosol"/>
    <property type="evidence" value="ECO:0007669"/>
    <property type="project" value="TreeGrafter"/>
</dbReference>
<sequence length="225" mass="25924">MRSLIAIVDDEPDILELVSHNLKKEGFEVKGFEDGESFLFFVRKNPPDLIILDLMLPGIDGLEVCRRLKADENTSSVPIIMLTAKGEEVDRVVGLEMGADDYLVKPFSIRELIARVKAVLRRYKRKEEKPPLVRIRELTIDPARFEVRVGNKKVALTTTEFRILEILARGRGRIFTRRQILHQLWGYDKMVLERTVDVHIARLRKKLGAEGRYIRSVPGMGYKLE</sequence>
<evidence type="ECO:0000256" key="3">
    <source>
        <dbReference type="ARBA" id="ARBA00023015"/>
    </source>
</evidence>
<dbReference type="InterPro" id="IPR039420">
    <property type="entry name" value="WalR-like"/>
</dbReference>
<evidence type="ECO:0000313" key="11">
    <source>
        <dbReference type="Proteomes" id="UP000268469"/>
    </source>
</evidence>
<evidence type="ECO:0000256" key="1">
    <source>
        <dbReference type="ARBA" id="ARBA00022553"/>
    </source>
</evidence>
<dbReference type="Pfam" id="PF00486">
    <property type="entry name" value="Trans_reg_C"/>
    <property type="match status" value="1"/>
</dbReference>
<protein>
    <submittedName>
        <fullName evidence="10">DNA-binding response regulator</fullName>
    </submittedName>
</protein>
<dbReference type="Pfam" id="PF00072">
    <property type="entry name" value="Response_reg"/>
    <property type="match status" value="1"/>
</dbReference>
<dbReference type="SUPFAM" id="SSF52172">
    <property type="entry name" value="CheY-like"/>
    <property type="match status" value="1"/>
</dbReference>
<evidence type="ECO:0000259" key="8">
    <source>
        <dbReference type="PROSITE" id="PS50110"/>
    </source>
</evidence>
<dbReference type="InterPro" id="IPR001789">
    <property type="entry name" value="Sig_transdc_resp-reg_receiver"/>
</dbReference>
<keyword evidence="3" id="KW-0805">Transcription regulation</keyword>
<name>A0A660SJ24_UNCW3</name>
<evidence type="ECO:0000256" key="2">
    <source>
        <dbReference type="ARBA" id="ARBA00023012"/>
    </source>
</evidence>
<proteinExistence type="predicted"/>
<dbReference type="Gene3D" id="3.40.50.2300">
    <property type="match status" value="1"/>
</dbReference>
<evidence type="ECO:0000256" key="5">
    <source>
        <dbReference type="ARBA" id="ARBA00023163"/>
    </source>
</evidence>
<dbReference type="GO" id="GO:0000976">
    <property type="term" value="F:transcription cis-regulatory region binding"/>
    <property type="evidence" value="ECO:0007669"/>
    <property type="project" value="TreeGrafter"/>
</dbReference>
<dbReference type="InterPro" id="IPR016032">
    <property type="entry name" value="Sig_transdc_resp-reg_C-effctor"/>
</dbReference>
<keyword evidence="2" id="KW-0902">Two-component regulatory system</keyword>
<dbReference type="InterPro" id="IPR036388">
    <property type="entry name" value="WH-like_DNA-bd_sf"/>
</dbReference>
<feature type="domain" description="Response regulatory" evidence="8">
    <location>
        <begin position="4"/>
        <end position="120"/>
    </location>
</feature>
<reference evidence="10 11" key="1">
    <citation type="submission" date="2018-06" db="EMBL/GenBank/DDBJ databases">
        <title>Extensive metabolic versatility and redundancy in microbially diverse, dynamic hydrothermal sediments.</title>
        <authorList>
            <person name="Dombrowski N."/>
            <person name="Teske A."/>
            <person name="Baker B.J."/>
        </authorList>
    </citation>
    <scope>NUCLEOTIDE SEQUENCE [LARGE SCALE GENOMIC DNA]</scope>
    <source>
        <strain evidence="10">B36_G15</strain>
    </source>
</reference>
<gene>
    <name evidence="10" type="ORF">DRP53_03785</name>
</gene>
<organism evidence="10 11">
    <name type="scientific">candidate division WOR-3 bacterium</name>
    <dbReference type="NCBI Taxonomy" id="2052148"/>
    <lineage>
        <taxon>Bacteria</taxon>
        <taxon>Bacteria division WOR-3</taxon>
    </lineage>
</organism>
<keyword evidence="4 7" id="KW-0238">DNA-binding</keyword>
<dbReference type="EMBL" id="QNBE01000027">
    <property type="protein sequence ID" value="RKX70794.1"/>
    <property type="molecule type" value="Genomic_DNA"/>
</dbReference>
<dbReference type="SMART" id="SM00448">
    <property type="entry name" value="REC"/>
    <property type="match status" value="1"/>
</dbReference>
<feature type="modified residue" description="4-aspartylphosphate" evidence="6">
    <location>
        <position position="53"/>
    </location>
</feature>
<dbReference type="FunFam" id="3.40.50.2300:FF:000001">
    <property type="entry name" value="DNA-binding response regulator PhoB"/>
    <property type="match status" value="1"/>
</dbReference>
<dbReference type="InterPro" id="IPR011006">
    <property type="entry name" value="CheY-like_superfamily"/>
</dbReference>
<evidence type="ECO:0000313" key="10">
    <source>
        <dbReference type="EMBL" id="RKX70794.1"/>
    </source>
</evidence>
<dbReference type="InterPro" id="IPR001867">
    <property type="entry name" value="OmpR/PhoB-type_DNA-bd"/>
</dbReference>
<dbReference type="AlphaFoldDB" id="A0A660SJ24"/>
<dbReference type="Proteomes" id="UP000268469">
    <property type="component" value="Unassembled WGS sequence"/>
</dbReference>
<dbReference type="SMART" id="SM00862">
    <property type="entry name" value="Trans_reg_C"/>
    <property type="match status" value="1"/>
</dbReference>
<keyword evidence="1 6" id="KW-0597">Phosphoprotein</keyword>
<dbReference type="PROSITE" id="PS50110">
    <property type="entry name" value="RESPONSE_REGULATORY"/>
    <property type="match status" value="1"/>
</dbReference>
<dbReference type="CDD" id="cd00383">
    <property type="entry name" value="trans_reg_C"/>
    <property type="match status" value="1"/>
</dbReference>
<dbReference type="PANTHER" id="PTHR48111">
    <property type="entry name" value="REGULATOR OF RPOS"/>
    <property type="match status" value="1"/>
</dbReference>
<feature type="DNA-binding region" description="OmpR/PhoB-type" evidence="7">
    <location>
        <begin position="130"/>
        <end position="225"/>
    </location>
</feature>
<feature type="domain" description="OmpR/PhoB-type" evidence="9">
    <location>
        <begin position="130"/>
        <end position="225"/>
    </location>
</feature>
<dbReference type="GO" id="GO:0000156">
    <property type="term" value="F:phosphorelay response regulator activity"/>
    <property type="evidence" value="ECO:0007669"/>
    <property type="project" value="TreeGrafter"/>
</dbReference>
<dbReference type="SUPFAM" id="SSF46894">
    <property type="entry name" value="C-terminal effector domain of the bipartite response regulators"/>
    <property type="match status" value="1"/>
</dbReference>
<evidence type="ECO:0000256" key="4">
    <source>
        <dbReference type="ARBA" id="ARBA00023125"/>
    </source>
</evidence>